<evidence type="ECO:0000256" key="8">
    <source>
        <dbReference type="RuleBase" id="RU363041"/>
    </source>
</evidence>
<dbReference type="Pfam" id="PF01925">
    <property type="entry name" value="TauE"/>
    <property type="match status" value="1"/>
</dbReference>
<organism evidence="9 10">
    <name type="scientific">Undibacterium luofuense</name>
    <dbReference type="NCBI Taxonomy" id="2828733"/>
    <lineage>
        <taxon>Bacteria</taxon>
        <taxon>Pseudomonadati</taxon>
        <taxon>Pseudomonadota</taxon>
        <taxon>Betaproteobacteria</taxon>
        <taxon>Burkholderiales</taxon>
        <taxon>Oxalobacteraceae</taxon>
        <taxon>Undibacterium</taxon>
    </lineage>
</organism>
<proteinExistence type="inferred from homology"/>
<protein>
    <recommendedName>
        <fullName evidence="8">Probable membrane transporter protein</fullName>
    </recommendedName>
</protein>
<evidence type="ECO:0000256" key="5">
    <source>
        <dbReference type="ARBA" id="ARBA00022692"/>
    </source>
</evidence>
<dbReference type="PANTHER" id="PTHR30269:SF0">
    <property type="entry name" value="MEMBRANE TRANSPORTER PROTEIN YFCA-RELATED"/>
    <property type="match status" value="1"/>
</dbReference>
<evidence type="ECO:0000256" key="6">
    <source>
        <dbReference type="ARBA" id="ARBA00022989"/>
    </source>
</evidence>
<keyword evidence="10" id="KW-1185">Reference proteome</keyword>
<dbReference type="InterPro" id="IPR002781">
    <property type="entry name" value="TM_pro_TauE-like"/>
</dbReference>
<name>A0A941DLR9_9BURK</name>
<feature type="transmembrane region" description="Helical" evidence="8">
    <location>
        <begin position="253"/>
        <end position="271"/>
    </location>
</feature>
<dbReference type="AlphaFoldDB" id="A0A941DLR9"/>
<evidence type="ECO:0000256" key="1">
    <source>
        <dbReference type="ARBA" id="ARBA00004651"/>
    </source>
</evidence>
<keyword evidence="6 8" id="KW-1133">Transmembrane helix</keyword>
<dbReference type="PANTHER" id="PTHR30269">
    <property type="entry name" value="TRANSMEMBRANE PROTEIN YFCA"/>
    <property type="match status" value="1"/>
</dbReference>
<evidence type="ECO:0000256" key="3">
    <source>
        <dbReference type="ARBA" id="ARBA00022448"/>
    </source>
</evidence>
<dbReference type="GO" id="GO:0005886">
    <property type="term" value="C:plasma membrane"/>
    <property type="evidence" value="ECO:0007669"/>
    <property type="project" value="UniProtKB-SubCell"/>
</dbReference>
<accession>A0A941DLR9</accession>
<evidence type="ECO:0000256" key="2">
    <source>
        <dbReference type="ARBA" id="ARBA00009142"/>
    </source>
</evidence>
<feature type="transmembrane region" description="Helical" evidence="8">
    <location>
        <begin position="27"/>
        <end position="50"/>
    </location>
</feature>
<keyword evidence="7 8" id="KW-0472">Membrane</keyword>
<comment type="similarity">
    <text evidence="2 8">Belongs to the 4-toluene sulfonate uptake permease (TSUP) (TC 2.A.102) family.</text>
</comment>
<evidence type="ECO:0000256" key="7">
    <source>
        <dbReference type="ARBA" id="ARBA00023136"/>
    </source>
</evidence>
<keyword evidence="5 8" id="KW-0812">Transmembrane</keyword>
<keyword evidence="3" id="KW-0813">Transport</keyword>
<evidence type="ECO:0000313" key="10">
    <source>
        <dbReference type="Proteomes" id="UP000680067"/>
    </source>
</evidence>
<evidence type="ECO:0000313" key="9">
    <source>
        <dbReference type="EMBL" id="MBR7783452.1"/>
    </source>
</evidence>
<gene>
    <name evidence="9" type="ORF">KDM89_15005</name>
</gene>
<reference evidence="9" key="1">
    <citation type="submission" date="2021-04" db="EMBL/GenBank/DDBJ databases">
        <title>novel species isolated from subtropical streams in China.</title>
        <authorList>
            <person name="Lu H."/>
        </authorList>
    </citation>
    <scope>NUCLEOTIDE SEQUENCE</scope>
    <source>
        <strain evidence="9">LFS511W</strain>
    </source>
</reference>
<sequence length="276" mass="29225">MLSGWSATGQTAQQHVFAGRTGVGIEWLVLGGAAFFAGFVDAMVGGGGLIQVPALFSVMPGSVPATLLGTNKLASIWGTMVAAQNYLRTVRIRPALLLSGALAAFVCSFFGAWLVTIVPPTYLRKALPFILGAVAVYTFVKKDLGVTDKPRFAGRQEIWLAAAVAAVIGFYDGFFGPGTGSFFVFCFVRFFGYDFLRASAVSKVLNVATNASALLLFGVSGHVIWALGALMAVCQVGGSLLGSRLAIRHGSGFVRKIFLLVVVCLIIKTSYDAFFR</sequence>
<dbReference type="InterPro" id="IPR052017">
    <property type="entry name" value="TSUP"/>
</dbReference>
<feature type="transmembrane region" description="Helical" evidence="8">
    <location>
        <begin position="160"/>
        <end position="191"/>
    </location>
</feature>
<comment type="caution">
    <text evidence="9">The sequence shown here is derived from an EMBL/GenBank/DDBJ whole genome shotgun (WGS) entry which is preliminary data.</text>
</comment>
<dbReference type="EMBL" id="JAGSPN010000012">
    <property type="protein sequence ID" value="MBR7783452.1"/>
    <property type="molecule type" value="Genomic_DNA"/>
</dbReference>
<dbReference type="Proteomes" id="UP000680067">
    <property type="component" value="Unassembled WGS sequence"/>
</dbReference>
<keyword evidence="4 8" id="KW-1003">Cell membrane</keyword>
<feature type="transmembrane region" description="Helical" evidence="8">
    <location>
        <begin position="211"/>
        <end position="241"/>
    </location>
</feature>
<comment type="subcellular location">
    <subcellularLocation>
        <location evidence="1 8">Cell membrane</location>
        <topology evidence="1 8">Multi-pass membrane protein</topology>
    </subcellularLocation>
</comment>
<evidence type="ECO:0000256" key="4">
    <source>
        <dbReference type="ARBA" id="ARBA00022475"/>
    </source>
</evidence>
<feature type="transmembrane region" description="Helical" evidence="8">
    <location>
        <begin position="95"/>
        <end position="116"/>
    </location>
</feature>